<keyword evidence="3 8" id="KW-0028">Amino-acid biosynthesis</keyword>
<evidence type="ECO:0000256" key="7">
    <source>
        <dbReference type="ARBA" id="ARBA00049442"/>
    </source>
</evidence>
<dbReference type="GO" id="GO:0004764">
    <property type="term" value="F:shikimate 3-dehydrogenase (NADP+) activity"/>
    <property type="evidence" value="ECO:0007669"/>
    <property type="project" value="UniProtKB-UniRule"/>
</dbReference>
<dbReference type="NCBIfam" id="TIGR00507">
    <property type="entry name" value="aroE"/>
    <property type="match status" value="1"/>
</dbReference>
<evidence type="ECO:0000256" key="8">
    <source>
        <dbReference type="HAMAP-Rule" id="MF_00222"/>
    </source>
</evidence>
<feature type="binding site" evidence="8">
    <location>
        <begin position="159"/>
        <end position="164"/>
    </location>
    <ligand>
        <name>NADP(+)</name>
        <dbReference type="ChEBI" id="CHEBI:58349"/>
    </ligand>
</feature>
<dbReference type="GO" id="GO:0009073">
    <property type="term" value="P:aromatic amino acid family biosynthetic process"/>
    <property type="evidence" value="ECO:0007669"/>
    <property type="project" value="UniProtKB-KW"/>
</dbReference>
<reference evidence="12 13" key="1">
    <citation type="submission" date="2019-01" db="EMBL/GenBank/DDBJ databases">
        <authorList>
            <person name="Chen W.-M."/>
        </authorList>
    </citation>
    <scope>NUCLEOTIDE SEQUENCE [LARGE SCALE GENOMIC DNA]</scope>
    <source>
        <strain evidence="12 13">ICH-3</strain>
    </source>
</reference>
<feature type="active site" description="Proton acceptor" evidence="8">
    <location>
        <position position="74"/>
    </location>
</feature>
<evidence type="ECO:0000313" key="13">
    <source>
        <dbReference type="Proteomes" id="UP000288178"/>
    </source>
</evidence>
<dbReference type="InterPro" id="IPR013708">
    <property type="entry name" value="Shikimate_DH-bd_N"/>
</dbReference>
<evidence type="ECO:0000259" key="9">
    <source>
        <dbReference type="Pfam" id="PF01488"/>
    </source>
</evidence>
<dbReference type="HAMAP" id="MF_00222">
    <property type="entry name" value="Shikimate_DH_AroE"/>
    <property type="match status" value="1"/>
</dbReference>
<dbReference type="Proteomes" id="UP000288178">
    <property type="component" value="Unassembled WGS sequence"/>
</dbReference>
<dbReference type="InterPro" id="IPR011342">
    <property type="entry name" value="Shikimate_DH"/>
</dbReference>
<protein>
    <recommendedName>
        <fullName evidence="2 8">Shikimate dehydrogenase (NADP(+))</fullName>
        <shortName evidence="8">SDH</shortName>
        <ecNumber evidence="2 8">1.1.1.25</ecNumber>
    </recommendedName>
</protein>
<comment type="caution">
    <text evidence="8">Lacks conserved residue(s) required for the propagation of feature annotation.</text>
</comment>
<keyword evidence="6 8" id="KW-0057">Aromatic amino acid biosynthesis</keyword>
<accession>A0A3S2VXN0</accession>
<evidence type="ECO:0000256" key="3">
    <source>
        <dbReference type="ARBA" id="ARBA00022605"/>
    </source>
</evidence>
<dbReference type="SUPFAM" id="SSF53223">
    <property type="entry name" value="Aminoacid dehydrogenase-like, N-terminal domain"/>
    <property type="match status" value="1"/>
</dbReference>
<dbReference type="GO" id="GO:0009423">
    <property type="term" value="P:chorismate biosynthetic process"/>
    <property type="evidence" value="ECO:0007669"/>
    <property type="project" value="UniProtKB-UniRule"/>
</dbReference>
<dbReference type="InterPro" id="IPR022893">
    <property type="entry name" value="Shikimate_DH_fam"/>
</dbReference>
<feature type="binding site" evidence="8">
    <location>
        <position position="229"/>
    </location>
    <ligand>
        <name>shikimate</name>
        <dbReference type="ChEBI" id="CHEBI:36208"/>
    </ligand>
</feature>
<dbReference type="PANTHER" id="PTHR21089:SF1">
    <property type="entry name" value="BIFUNCTIONAL 3-DEHYDROQUINATE DEHYDRATASE_SHIKIMATE DEHYDROGENASE, CHLOROPLASTIC"/>
    <property type="match status" value="1"/>
</dbReference>
<comment type="caution">
    <text evidence="12">The sequence shown here is derived from an EMBL/GenBank/DDBJ whole genome shotgun (WGS) entry which is preliminary data.</text>
</comment>
<feature type="binding site" evidence="8">
    <location>
        <position position="110"/>
    </location>
    <ligand>
        <name>shikimate</name>
        <dbReference type="ChEBI" id="CHEBI:36208"/>
    </ligand>
</feature>
<evidence type="ECO:0000256" key="4">
    <source>
        <dbReference type="ARBA" id="ARBA00022857"/>
    </source>
</evidence>
<comment type="function">
    <text evidence="8">Involved in the biosynthesis of the chorismate, which leads to the biosynthesis of aromatic amino acids. Catalyzes the reversible NADPH linked reduction of 3-dehydroshikimate (DHSA) to yield shikimate (SA).</text>
</comment>
<dbReference type="NCBIfam" id="NF001310">
    <property type="entry name" value="PRK00258.1-2"/>
    <property type="match status" value="1"/>
</dbReference>
<comment type="catalytic activity">
    <reaction evidence="7 8">
        <text>shikimate + NADP(+) = 3-dehydroshikimate + NADPH + H(+)</text>
        <dbReference type="Rhea" id="RHEA:17737"/>
        <dbReference type="ChEBI" id="CHEBI:15378"/>
        <dbReference type="ChEBI" id="CHEBI:16630"/>
        <dbReference type="ChEBI" id="CHEBI:36208"/>
        <dbReference type="ChEBI" id="CHEBI:57783"/>
        <dbReference type="ChEBI" id="CHEBI:58349"/>
        <dbReference type="EC" id="1.1.1.25"/>
    </reaction>
</comment>
<keyword evidence="5 8" id="KW-0560">Oxidoreductase</keyword>
<dbReference type="InterPro" id="IPR006151">
    <property type="entry name" value="Shikm_DH/Glu-tRNA_Rdtase"/>
</dbReference>
<dbReference type="Pfam" id="PF01488">
    <property type="entry name" value="Shikimate_DH"/>
    <property type="match status" value="1"/>
</dbReference>
<sequence length="287" mass="29796">MTVDAHEPGLDRYAVLGNPVAHSQSPFIHEAFARQTGQRLRYERVLAPMDGFAETVRAFAAAGGRGCNVTVPFKFEVPALATTVSVRAQLAGAANVLRFDAEGWWADNTDGIGLVRDIEAGAGVPLRGKRVLLVGAGGAGAGVLGPLLEAGPAVVMVVNRTPDRAHALAARHGDWAARHGVRLKAGGLDAATGRFDVVVNASASSLAGAAVPVAAERLAEGALAVDLMYGAPARPFLDWASAHGAVPRDGLGMLVEQAAEAFYGWRGCRPDTAPVLAALRQRLEMGT</sequence>
<feature type="binding site" evidence="8">
    <location>
        <position position="257"/>
    </location>
    <ligand>
        <name>shikimate</name>
        <dbReference type="ChEBI" id="CHEBI:36208"/>
    </ligand>
</feature>
<dbReference type="RefSeq" id="WP_128197131.1">
    <property type="nucleotide sequence ID" value="NZ_SACT01000002.1"/>
</dbReference>
<dbReference type="Pfam" id="PF18317">
    <property type="entry name" value="SDH_C"/>
    <property type="match status" value="1"/>
</dbReference>
<evidence type="ECO:0000256" key="2">
    <source>
        <dbReference type="ARBA" id="ARBA00012962"/>
    </source>
</evidence>
<evidence type="ECO:0000259" key="11">
    <source>
        <dbReference type="Pfam" id="PF18317"/>
    </source>
</evidence>
<organism evidence="12 13">
    <name type="scientific">Rubrivivax albus</name>
    <dbReference type="NCBI Taxonomy" id="2499835"/>
    <lineage>
        <taxon>Bacteria</taxon>
        <taxon>Pseudomonadati</taxon>
        <taxon>Pseudomonadota</taxon>
        <taxon>Betaproteobacteria</taxon>
        <taxon>Burkholderiales</taxon>
        <taxon>Sphaerotilaceae</taxon>
        <taxon>Rubrivivax</taxon>
    </lineage>
</organism>
<feature type="domain" description="SDH C-terminal" evidence="11">
    <location>
        <begin position="250"/>
        <end position="280"/>
    </location>
</feature>
<dbReference type="InterPro" id="IPR036291">
    <property type="entry name" value="NAD(P)-bd_dom_sf"/>
</dbReference>
<dbReference type="GO" id="GO:0050661">
    <property type="term" value="F:NADP binding"/>
    <property type="evidence" value="ECO:0007669"/>
    <property type="project" value="InterPro"/>
</dbReference>
<dbReference type="EC" id="1.1.1.25" evidence="2 8"/>
<comment type="similarity">
    <text evidence="8">Belongs to the shikimate dehydrogenase family.</text>
</comment>
<feature type="binding site" evidence="8">
    <location>
        <position position="95"/>
    </location>
    <ligand>
        <name>shikimate</name>
        <dbReference type="ChEBI" id="CHEBI:36208"/>
    </ligand>
</feature>
<feature type="binding site" evidence="8">
    <location>
        <begin position="23"/>
        <end position="25"/>
    </location>
    <ligand>
        <name>shikimate</name>
        <dbReference type="ChEBI" id="CHEBI:36208"/>
    </ligand>
</feature>
<dbReference type="Gene3D" id="3.40.50.10860">
    <property type="entry name" value="Leucine Dehydrogenase, chain A, domain 1"/>
    <property type="match status" value="2"/>
</dbReference>
<dbReference type="OrthoDB" id="9776868at2"/>
<dbReference type="Pfam" id="PF08501">
    <property type="entry name" value="Shikimate_dh_N"/>
    <property type="match status" value="1"/>
</dbReference>
<proteinExistence type="inferred from homology"/>
<dbReference type="UniPathway" id="UPA00053">
    <property type="reaction ID" value="UER00087"/>
</dbReference>
<dbReference type="GO" id="GO:0019632">
    <property type="term" value="P:shikimate metabolic process"/>
    <property type="evidence" value="ECO:0007669"/>
    <property type="project" value="InterPro"/>
</dbReference>
<dbReference type="SUPFAM" id="SSF51735">
    <property type="entry name" value="NAD(P)-binding Rossmann-fold domains"/>
    <property type="match status" value="1"/>
</dbReference>
<name>A0A3S2VXN0_9BURK</name>
<dbReference type="GO" id="GO:0005829">
    <property type="term" value="C:cytosol"/>
    <property type="evidence" value="ECO:0007669"/>
    <property type="project" value="TreeGrafter"/>
</dbReference>
<evidence type="ECO:0000256" key="1">
    <source>
        <dbReference type="ARBA" id="ARBA00004871"/>
    </source>
</evidence>
<dbReference type="GO" id="GO:0008652">
    <property type="term" value="P:amino acid biosynthetic process"/>
    <property type="evidence" value="ECO:0007669"/>
    <property type="project" value="UniProtKB-KW"/>
</dbReference>
<evidence type="ECO:0000256" key="6">
    <source>
        <dbReference type="ARBA" id="ARBA00023141"/>
    </source>
</evidence>
<comment type="subunit">
    <text evidence="8">Homodimer.</text>
</comment>
<evidence type="ECO:0000313" key="12">
    <source>
        <dbReference type="EMBL" id="RVT52158.1"/>
    </source>
</evidence>
<dbReference type="FunFam" id="3.40.50.10860:FF:000006">
    <property type="entry name" value="Shikimate dehydrogenase (NADP(+))"/>
    <property type="match status" value="1"/>
</dbReference>
<feature type="binding site" evidence="8">
    <location>
        <position position="70"/>
    </location>
    <ligand>
        <name>shikimate</name>
        <dbReference type="ChEBI" id="CHEBI:36208"/>
    </ligand>
</feature>
<gene>
    <name evidence="8" type="primary">aroE</name>
    <name evidence="12" type="ORF">ENE75_06760</name>
</gene>
<evidence type="ECO:0000259" key="10">
    <source>
        <dbReference type="Pfam" id="PF08501"/>
    </source>
</evidence>
<evidence type="ECO:0000256" key="5">
    <source>
        <dbReference type="ARBA" id="ARBA00023002"/>
    </source>
</evidence>
<feature type="domain" description="Shikimate dehydrogenase substrate binding N-terminal" evidence="10">
    <location>
        <begin position="15"/>
        <end position="97"/>
    </location>
</feature>
<feature type="binding site" evidence="8">
    <location>
        <begin position="135"/>
        <end position="139"/>
    </location>
    <ligand>
        <name>NADP(+)</name>
        <dbReference type="ChEBI" id="CHEBI:58349"/>
    </ligand>
</feature>
<dbReference type="PANTHER" id="PTHR21089">
    <property type="entry name" value="SHIKIMATE DEHYDROGENASE"/>
    <property type="match status" value="1"/>
</dbReference>
<dbReference type="InterPro" id="IPR041121">
    <property type="entry name" value="SDH_C"/>
</dbReference>
<dbReference type="Gene3D" id="3.40.50.720">
    <property type="entry name" value="NAD(P)-binding Rossmann-like Domain"/>
    <property type="match status" value="1"/>
</dbReference>
<comment type="pathway">
    <text evidence="1 8">Metabolic intermediate biosynthesis; chorismate biosynthesis; chorismate from D-erythrose 4-phosphate and phosphoenolpyruvate: step 4/7.</text>
</comment>
<keyword evidence="4 8" id="KW-0521">NADP</keyword>
<dbReference type="InterPro" id="IPR046346">
    <property type="entry name" value="Aminoacid_DH-like_N_sf"/>
</dbReference>
<feature type="binding site" evidence="8">
    <location>
        <position position="227"/>
    </location>
    <ligand>
        <name>NADP(+)</name>
        <dbReference type="ChEBI" id="CHEBI:58349"/>
    </ligand>
</feature>
<dbReference type="AlphaFoldDB" id="A0A3S2VXN0"/>
<dbReference type="EMBL" id="SACT01000002">
    <property type="protein sequence ID" value="RVT52158.1"/>
    <property type="molecule type" value="Genomic_DNA"/>
</dbReference>
<feature type="binding site" evidence="8">
    <location>
        <position position="250"/>
    </location>
    <ligand>
        <name>NADP(+)</name>
        <dbReference type="ChEBI" id="CHEBI:58349"/>
    </ligand>
</feature>
<feature type="domain" description="Quinate/shikimate 5-dehydrogenase/glutamyl-tRNA reductase" evidence="9">
    <location>
        <begin position="126"/>
        <end position="205"/>
    </location>
</feature>
<keyword evidence="13" id="KW-1185">Reference proteome</keyword>